<dbReference type="KEGG" id="cdep:91088186"/>
<dbReference type="InterPro" id="IPR016818">
    <property type="entry name" value="NOSIP"/>
</dbReference>
<keyword evidence="2" id="KW-0175">Coiled coil</keyword>
<dbReference type="InterPro" id="IPR013083">
    <property type="entry name" value="Znf_RING/FYVE/PHD"/>
</dbReference>
<evidence type="ECO:0000256" key="3">
    <source>
        <dbReference type="SAM" id="MobiDB-lite"/>
    </source>
</evidence>
<reference evidence="4" key="2">
    <citation type="journal article" date="2022" name="Elife">
        <title>Obligate sexual reproduction of a homothallic fungus closely related to the Cryptococcus pathogenic species complex.</title>
        <authorList>
            <person name="Passer A.R."/>
            <person name="Clancey S.A."/>
            <person name="Shea T."/>
            <person name="David-Palma M."/>
            <person name="Averette A.F."/>
            <person name="Boekhout T."/>
            <person name="Porcel B.M."/>
            <person name="Nowrousian M."/>
            <person name="Cuomo C.A."/>
            <person name="Sun S."/>
            <person name="Heitman J."/>
            <person name="Coelho M.A."/>
        </authorList>
    </citation>
    <scope>NUCLEOTIDE SEQUENCE</scope>
    <source>
        <strain evidence="4">CBS 7841</strain>
    </source>
</reference>
<proteinExistence type="inferred from homology"/>
<dbReference type="Proteomes" id="UP000094043">
    <property type="component" value="Chromosome 4"/>
</dbReference>
<evidence type="ECO:0000256" key="2">
    <source>
        <dbReference type="SAM" id="Coils"/>
    </source>
</evidence>
<dbReference type="PANTHER" id="PTHR13063">
    <property type="entry name" value="ENOS INTERACTING PROTEIN"/>
    <property type="match status" value="1"/>
</dbReference>
<reference evidence="4" key="3">
    <citation type="submission" date="2024-01" db="EMBL/GenBank/DDBJ databases">
        <authorList>
            <person name="Coelho M.A."/>
            <person name="David-Palma M."/>
            <person name="Shea T."/>
            <person name="Sun S."/>
            <person name="Cuomo C.A."/>
            <person name="Heitman J."/>
        </authorList>
    </citation>
    <scope>NUCLEOTIDE SEQUENCE</scope>
    <source>
        <strain evidence="4">CBS 7841</strain>
    </source>
</reference>
<evidence type="ECO:0008006" key="6">
    <source>
        <dbReference type="Google" id="ProtNLM"/>
    </source>
</evidence>
<keyword evidence="1" id="KW-0539">Nucleus</keyword>
<sequence>MTRSHAKNNTTQSTLTHYERSLLRKDGAARRLGGDSFKPLDACYLCLSPSSDPVACSQGHIYCRECCLSNLISQKASIEAQKRDMDRWEERERVERDEARREVKKRVIQDFETGMALGGSSGKGLVKMDQAKKGEGENENKFKLDASAVQKALEATESKAMKNLEKEQAEARKAKLAAFWLPSLTPEAKIGPIKDIKLQTLCHVGSSPHPISRKTIFPVILTYPPASKSNPICPSCSKELSNATSSVLLSSRSPATTHEKAEDEPKKKKQKKDKEAPFVCGHVICQTCCDTIVKPGGMCSVCEAKIDEKGRIPLGKEGTGYAAAGGAEVKKAVTAFRV</sequence>
<evidence type="ECO:0000313" key="5">
    <source>
        <dbReference type="Proteomes" id="UP000094043"/>
    </source>
</evidence>
<feature type="coiled-coil region" evidence="2">
    <location>
        <begin position="71"/>
        <end position="98"/>
    </location>
</feature>
<dbReference type="PANTHER" id="PTHR13063:SF10">
    <property type="entry name" value="NITRIC OXIDE SYNTHASE-INTERACTING PROTEIN"/>
    <property type="match status" value="1"/>
</dbReference>
<reference evidence="4" key="1">
    <citation type="submission" date="2016-06" db="EMBL/GenBank/DDBJ databases">
        <authorList>
            <person name="Cuomo C."/>
            <person name="Litvintseva A."/>
            <person name="Heitman J."/>
            <person name="Chen Y."/>
            <person name="Sun S."/>
            <person name="Springer D."/>
            <person name="Dromer F."/>
            <person name="Young S."/>
            <person name="Zeng Q."/>
            <person name="Chapman S."/>
            <person name="Gujja S."/>
            <person name="Saif S."/>
            <person name="Birren B."/>
        </authorList>
    </citation>
    <scope>NUCLEOTIDE SEQUENCE</scope>
    <source>
        <strain evidence="4">CBS 7841</strain>
    </source>
</reference>
<dbReference type="EMBL" id="CP143787">
    <property type="protein sequence ID" value="WVN88763.1"/>
    <property type="molecule type" value="Genomic_DNA"/>
</dbReference>
<dbReference type="GeneID" id="91088186"/>
<dbReference type="AlphaFoldDB" id="A0AAJ8JUN2"/>
<keyword evidence="5" id="KW-1185">Reference proteome</keyword>
<comment type="subcellular location">
    <subcellularLocation>
        <location evidence="1">Nucleus</location>
    </subcellularLocation>
</comment>
<accession>A0AAJ8JUN2</accession>
<feature type="compositionally biased region" description="Polar residues" evidence="3">
    <location>
        <begin position="247"/>
        <end position="256"/>
    </location>
</feature>
<comment type="similarity">
    <text evidence="1">Belongs to the NOSIP family.</text>
</comment>
<gene>
    <name evidence="4" type="ORF">L203_103976</name>
</gene>
<evidence type="ECO:0000313" key="4">
    <source>
        <dbReference type="EMBL" id="WVN88763.1"/>
    </source>
</evidence>
<organism evidence="4 5">
    <name type="scientific">Cryptococcus depauperatus CBS 7841</name>
    <dbReference type="NCBI Taxonomy" id="1295531"/>
    <lineage>
        <taxon>Eukaryota</taxon>
        <taxon>Fungi</taxon>
        <taxon>Dikarya</taxon>
        <taxon>Basidiomycota</taxon>
        <taxon>Agaricomycotina</taxon>
        <taxon>Tremellomycetes</taxon>
        <taxon>Tremellales</taxon>
        <taxon>Cryptococcaceae</taxon>
        <taxon>Cryptococcus</taxon>
    </lineage>
</organism>
<protein>
    <recommendedName>
        <fullName evidence="6">Nitric oxide synthase-interacting protein</fullName>
    </recommendedName>
</protein>
<dbReference type="Gene3D" id="3.30.40.10">
    <property type="entry name" value="Zinc/RING finger domain, C3HC4 (zinc finger)"/>
    <property type="match status" value="2"/>
</dbReference>
<feature type="region of interest" description="Disordered" evidence="3">
    <location>
        <begin position="247"/>
        <end position="272"/>
    </location>
</feature>
<feature type="compositionally biased region" description="Basic and acidic residues" evidence="3">
    <location>
        <begin position="257"/>
        <end position="272"/>
    </location>
</feature>
<evidence type="ECO:0000256" key="1">
    <source>
        <dbReference type="PIRNR" id="PIRNR023577"/>
    </source>
</evidence>
<dbReference type="PIRSF" id="PIRSF023577">
    <property type="entry name" value="ENOS_interacting"/>
    <property type="match status" value="1"/>
</dbReference>
<dbReference type="GO" id="GO:0061630">
    <property type="term" value="F:ubiquitin protein ligase activity"/>
    <property type="evidence" value="ECO:0007669"/>
    <property type="project" value="InterPro"/>
</dbReference>
<dbReference type="SUPFAM" id="SSF57850">
    <property type="entry name" value="RING/U-box"/>
    <property type="match status" value="1"/>
</dbReference>
<dbReference type="GO" id="GO:0005634">
    <property type="term" value="C:nucleus"/>
    <property type="evidence" value="ECO:0007669"/>
    <property type="project" value="UniProtKB-SubCell"/>
</dbReference>
<dbReference type="RefSeq" id="XP_066069463.1">
    <property type="nucleotide sequence ID" value="XM_066213366.1"/>
</dbReference>
<name>A0AAJ8JUN2_9TREE</name>